<sequence length="105" mass="11222">MVEWSTLKLPASIRVVKFSSPSTAVGITGAVADAIVTSLEVAGVTTDIADPSALRRKAGFRRFTEMIFLRPLISTLKISFLSNTGNGLSCEGVSSGLTWSWLMKT</sequence>
<evidence type="ECO:0000313" key="2">
    <source>
        <dbReference type="Proteomes" id="UP000807504"/>
    </source>
</evidence>
<evidence type="ECO:0000313" key="1">
    <source>
        <dbReference type="EMBL" id="KAF8786171.1"/>
    </source>
</evidence>
<name>A0A8T0F5P2_ARGBR</name>
<dbReference type="EMBL" id="JABXBU010000015">
    <property type="protein sequence ID" value="KAF8786171.1"/>
    <property type="molecule type" value="Genomic_DNA"/>
</dbReference>
<gene>
    <name evidence="1" type="ORF">HNY73_007927</name>
</gene>
<comment type="caution">
    <text evidence="1">The sequence shown here is derived from an EMBL/GenBank/DDBJ whole genome shotgun (WGS) entry which is preliminary data.</text>
</comment>
<keyword evidence="2" id="KW-1185">Reference proteome</keyword>
<proteinExistence type="predicted"/>
<organism evidence="1 2">
    <name type="scientific">Argiope bruennichi</name>
    <name type="common">Wasp spider</name>
    <name type="synonym">Aranea bruennichi</name>
    <dbReference type="NCBI Taxonomy" id="94029"/>
    <lineage>
        <taxon>Eukaryota</taxon>
        <taxon>Metazoa</taxon>
        <taxon>Ecdysozoa</taxon>
        <taxon>Arthropoda</taxon>
        <taxon>Chelicerata</taxon>
        <taxon>Arachnida</taxon>
        <taxon>Araneae</taxon>
        <taxon>Araneomorphae</taxon>
        <taxon>Entelegynae</taxon>
        <taxon>Araneoidea</taxon>
        <taxon>Araneidae</taxon>
        <taxon>Argiope</taxon>
    </lineage>
</organism>
<protein>
    <submittedName>
        <fullName evidence="1">Uncharacterized protein</fullName>
    </submittedName>
</protein>
<reference evidence="1" key="2">
    <citation type="submission" date="2020-06" db="EMBL/GenBank/DDBJ databases">
        <authorList>
            <person name="Sheffer M."/>
        </authorList>
    </citation>
    <scope>NUCLEOTIDE SEQUENCE</scope>
</reference>
<accession>A0A8T0F5P2</accession>
<reference evidence="1" key="1">
    <citation type="journal article" date="2020" name="bioRxiv">
        <title>Chromosome-level reference genome of the European wasp spider Argiope bruennichi: a resource for studies on range expansion and evolutionary adaptation.</title>
        <authorList>
            <person name="Sheffer M.M."/>
            <person name="Hoppe A."/>
            <person name="Krehenwinkel H."/>
            <person name="Uhl G."/>
            <person name="Kuss A.W."/>
            <person name="Jensen L."/>
            <person name="Jensen C."/>
            <person name="Gillespie R.G."/>
            <person name="Hoff K.J."/>
            <person name="Prost S."/>
        </authorList>
    </citation>
    <scope>NUCLEOTIDE SEQUENCE</scope>
</reference>
<dbReference type="Proteomes" id="UP000807504">
    <property type="component" value="Unassembled WGS sequence"/>
</dbReference>
<dbReference type="AlphaFoldDB" id="A0A8T0F5P2"/>